<protein>
    <submittedName>
        <fullName evidence="4">Beta-1,6-galactofuranosyltransferase</fullName>
    </submittedName>
</protein>
<gene>
    <name evidence="4" type="ORF">FD21_GL000713</name>
</gene>
<comment type="caution">
    <text evidence="4">The sequence shown here is derived from an EMBL/GenBank/DDBJ whole genome shotgun (WGS) entry which is preliminary data.</text>
</comment>
<dbReference type="RefSeq" id="WP_010581063.1">
    <property type="nucleotide sequence ID" value="NZ_AHYZ01000153.1"/>
</dbReference>
<evidence type="ECO:0000259" key="2">
    <source>
        <dbReference type="Pfam" id="PF26334"/>
    </source>
</evidence>
<evidence type="ECO:0000256" key="1">
    <source>
        <dbReference type="ARBA" id="ARBA00022679"/>
    </source>
</evidence>
<dbReference type="InterPro" id="IPR058591">
    <property type="entry name" value="Gtf3_N"/>
</dbReference>
<dbReference type="InterPro" id="IPR058592">
    <property type="entry name" value="Gtf3_C"/>
</dbReference>
<dbReference type="OrthoDB" id="9790931at2"/>
<evidence type="ECO:0000313" key="4">
    <source>
        <dbReference type="EMBL" id="KRM89667.1"/>
    </source>
</evidence>
<name>A0A0R2CPE4_9LACO</name>
<dbReference type="Proteomes" id="UP000051576">
    <property type="component" value="Unassembled WGS sequence"/>
</dbReference>
<dbReference type="Pfam" id="PF26334">
    <property type="entry name" value="Gtf3_N"/>
    <property type="match status" value="1"/>
</dbReference>
<sequence>MNSKKLVVAMYNQGQNEAGPKAKCDIEKFLTTAGFQQVNFHFQGNRKAKLMSFKQSWWDIPRTFAQITADQVFFQYPAFNWRTNWAILRAAKKIATQVFLIIHDVESLRQQQLNQTYLQQEINFFNQANGLIVHNSKMKTWLSHQGVLVPMIDLQIFDYDNPQPFVELPYRGSLCYAGNLAKAGFIQNLKLHHQFYLYGSNPAASYPTKISYQGSFLPDELPAHLKGDFGLIWDGDRVDRCSGIFGEYLKYNDPHKTSLYLSSGLPVIIWRQAALADFVSQQQVGLLVDRLDQIDSLLDKLTVAEYQRLRQNAQQIGRKMRQGQFIKTACQQILTV</sequence>
<feature type="domain" description="Glucosyltransferase 3-like C-terminal" evidence="3">
    <location>
        <begin position="174"/>
        <end position="332"/>
    </location>
</feature>
<dbReference type="STRING" id="1133569.FD21_GL000713"/>
<keyword evidence="1 4" id="KW-0808">Transferase</keyword>
<dbReference type="PATRIC" id="fig|1133569.4.peg.772"/>
<dbReference type="EMBL" id="AYYX01000002">
    <property type="protein sequence ID" value="KRM89667.1"/>
    <property type="molecule type" value="Genomic_DNA"/>
</dbReference>
<evidence type="ECO:0000259" key="3">
    <source>
        <dbReference type="Pfam" id="PF26337"/>
    </source>
</evidence>
<evidence type="ECO:0000313" key="5">
    <source>
        <dbReference type="Proteomes" id="UP000051576"/>
    </source>
</evidence>
<dbReference type="AlphaFoldDB" id="A0A0R2CPE4"/>
<proteinExistence type="predicted"/>
<reference evidence="4 5" key="1">
    <citation type="journal article" date="2015" name="Genome Announc.">
        <title>Expanding the biotechnology potential of lactobacilli through comparative genomics of 213 strains and associated genera.</title>
        <authorList>
            <person name="Sun Z."/>
            <person name="Harris H.M."/>
            <person name="McCann A."/>
            <person name="Guo C."/>
            <person name="Argimon S."/>
            <person name="Zhang W."/>
            <person name="Yang X."/>
            <person name="Jeffery I.B."/>
            <person name="Cooney J.C."/>
            <person name="Kagawa T.F."/>
            <person name="Liu W."/>
            <person name="Song Y."/>
            <person name="Salvetti E."/>
            <person name="Wrobel A."/>
            <person name="Rasinkangas P."/>
            <person name="Parkhill J."/>
            <person name="Rea M.C."/>
            <person name="O'Sullivan O."/>
            <person name="Ritari J."/>
            <person name="Douillard F.P."/>
            <person name="Paul Ross R."/>
            <person name="Yang R."/>
            <person name="Briner A.E."/>
            <person name="Felis G.E."/>
            <person name="de Vos W.M."/>
            <person name="Barrangou R."/>
            <person name="Klaenhammer T.R."/>
            <person name="Caufield P.W."/>
            <person name="Cui Y."/>
            <person name="Zhang H."/>
            <person name="O'Toole P.W."/>
        </authorList>
    </citation>
    <scope>NUCLEOTIDE SEQUENCE [LARGE SCALE GENOMIC DNA]</scope>
    <source>
        <strain evidence="4 5">DSM 20605</strain>
    </source>
</reference>
<accession>A0A0R2CPE4</accession>
<dbReference type="eggNOG" id="COG0438">
    <property type="taxonomic scope" value="Bacteria"/>
</dbReference>
<keyword evidence="5" id="KW-1185">Reference proteome</keyword>
<dbReference type="Gene3D" id="3.40.50.2000">
    <property type="entry name" value="Glycogen Phosphorylase B"/>
    <property type="match status" value="2"/>
</dbReference>
<dbReference type="PIRSF" id="PIRSF007023">
    <property type="entry name" value="UDP-Galf_transf"/>
    <property type="match status" value="1"/>
</dbReference>
<dbReference type="Pfam" id="PF26337">
    <property type="entry name" value="Gtf3_C"/>
    <property type="match status" value="1"/>
</dbReference>
<dbReference type="GO" id="GO:0016740">
    <property type="term" value="F:transferase activity"/>
    <property type="evidence" value="ECO:0007669"/>
    <property type="project" value="UniProtKB-KW"/>
</dbReference>
<feature type="domain" description="Glucosyltransferase 3-like N-terminal" evidence="2">
    <location>
        <begin position="5"/>
        <end position="156"/>
    </location>
</feature>
<organism evidence="4 5">
    <name type="scientific">Liquorilactobacillus vini DSM 20605</name>
    <dbReference type="NCBI Taxonomy" id="1133569"/>
    <lineage>
        <taxon>Bacteria</taxon>
        <taxon>Bacillati</taxon>
        <taxon>Bacillota</taxon>
        <taxon>Bacilli</taxon>
        <taxon>Lactobacillales</taxon>
        <taxon>Lactobacillaceae</taxon>
        <taxon>Liquorilactobacillus</taxon>
    </lineage>
</organism>